<dbReference type="KEGG" id="dol:Dole_0449"/>
<name>A8ZTJ5_DESOH</name>
<dbReference type="Proteomes" id="UP000008561">
    <property type="component" value="Chromosome"/>
</dbReference>
<accession>A8ZTJ5</accession>
<protein>
    <recommendedName>
        <fullName evidence="1">RsbT co-antagonist protein RsbRD N-terminal domain-containing protein</fullName>
    </recommendedName>
</protein>
<dbReference type="STRING" id="96561.Dole_0449"/>
<evidence type="ECO:0000313" key="3">
    <source>
        <dbReference type="Proteomes" id="UP000008561"/>
    </source>
</evidence>
<reference evidence="2 3" key="1">
    <citation type="submission" date="2007-10" db="EMBL/GenBank/DDBJ databases">
        <title>Complete sequence of Desulfococcus oleovorans Hxd3.</title>
        <authorList>
            <consortium name="US DOE Joint Genome Institute"/>
            <person name="Copeland A."/>
            <person name="Lucas S."/>
            <person name="Lapidus A."/>
            <person name="Barry K."/>
            <person name="Glavina del Rio T."/>
            <person name="Dalin E."/>
            <person name="Tice H."/>
            <person name="Pitluck S."/>
            <person name="Kiss H."/>
            <person name="Brettin T."/>
            <person name="Bruce D."/>
            <person name="Detter J.C."/>
            <person name="Han C."/>
            <person name="Schmutz J."/>
            <person name="Larimer F."/>
            <person name="Land M."/>
            <person name="Hauser L."/>
            <person name="Kyrpides N."/>
            <person name="Kim E."/>
            <person name="Wawrik B."/>
            <person name="Richardson P."/>
        </authorList>
    </citation>
    <scope>NUCLEOTIDE SEQUENCE [LARGE SCALE GENOMIC DNA]</scope>
    <source>
        <strain evidence="3">DSM 6200 / JCM 39069 / Hxd3</strain>
    </source>
</reference>
<dbReference type="AlphaFoldDB" id="A8ZTJ5"/>
<organism evidence="2 3">
    <name type="scientific">Desulfosudis oleivorans (strain DSM 6200 / JCM 39069 / Hxd3)</name>
    <name type="common">Desulfococcus oleovorans</name>
    <dbReference type="NCBI Taxonomy" id="96561"/>
    <lineage>
        <taxon>Bacteria</taxon>
        <taxon>Pseudomonadati</taxon>
        <taxon>Thermodesulfobacteriota</taxon>
        <taxon>Desulfobacteria</taxon>
        <taxon>Desulfobacterales</taxon>
        <taxon>Desulfosudaceae</taxon>
        <taxon>Desulfosudis</taxon>
    </lineage>
</organism>
<sequence length="173" mass="19224">MTGLDKRIAGKKKEILGAWFERVSETYQDQTRSFLNKGGDRFANPVAGIVSESLEKTLEGLLSGAGIEVLSQCMDPLIRVRAVQGLSPSASLAFVFSLKSILRDLLHIQGPEADQMALMDKRIDGLALICFDKFMECREKIYELKACEVRNRTFKAFERAGLIVDPEAAEPRA</sequence>
<dbReference type="InterPro" id="IPR025751">
    <property type="entry name" value="RsbRD_N_dom"/>
</dbReference>
<dbReference type="EMBL" id="CP000859">
    <property type="protein sequence ID" value="ABW66259.1"/>
    <property type="molecule type" value="Genomic_DNA"/>
</dbReference>
<evidence type="ECO:0000259" key="1">
    <source>
        <dbReference type="Pfam" id="PF14361"/>
    </source>
</evidence>
<dbReference type="RefSeq" id="WP_012173878.1">
    <property type="nucleotide sequence ID" value="NC_009943.1"/>
</dbReference>
<dbReference type="Pfam" id="PF14361">
    <property type="entry name" value="RsbRD_N"/>
    <property type="match status" value="1"/>
</dbReference>
<dbReference type="eggNOG" id="ENOG5032RXU">
    <property type="taxonomic scope" value="Bacteria"/>
</dbReference>
<gene>
    <name evidence="2" type="ordered locus">Dole_0449</name>
</gene>
<dbReference type="OrthoDB" id="1724246at2"/>
<keyword evidence="3" id="KW-1185">Reference proteome</keyword>
<evidence type="ECO:0000313" key="2">
    <source>
        <dbReference type="EMBL" id="ABW66259.1"/>
    </source>
</evidence>
<proteinExistence type="predicted"/>
<dbReference type="HOGENOM" id="CLU_129910_0_0_7"/>
<feature type="domain" description="RsbT co-antagonist protein RsbRD N-terminal" evidence="1">
    <location>
        <begin position="14"/>
        <end position="143"/>
    </location>
</feature>